<organism evidence="1 2">
    <name type="scientific">Potamilus streckersoni</name>
    <dbReference type="NCBI Taxonomy" id="2493646"/>
    <lineage>
        <taxon>Eukaryota</taxon>
        <taxon>Metazoa</taxon>
        <taxon>Spiralia</taxon>
        <taxon>Lophotrochozoa</taxon>
        <taxon>Mollusca</taxon>
        <taxon>Bivalvia</taxon>
        <taxon>Autobranchia</taxon>
        <taxon>Heteroconchia</taxon>
        <taxon>Palaeoheterodonta</taxon>
        <taxon>Unionida</taxon>
        <taxon>Unionoidea</taxon>
        <taxon>Unionidae</taxon>
        <taxon>Ambleminae</taxon>
        <taxon>Lampsilini</taxon>
        <taxon>Potamilus</taxon>
    </lineage>
</organism>
<comment type="caution">
    <text evidence="1">The sequence shown here is derived from an EMBL/GenBank/DDBJ whole genome shotgun (WGS) entry which is preliminary data.</text>
</comment>
<sequence length="59" mass="6885">MNQPVGTKRIFDPFCPHVEKKMEGMRRDLLLSYQDLTQEKGDFRMDILNKSPIITDADT</sequence>
<dbReference type="AlphaFoldDB" id="A0AAE0RME1"/>
<evidence type="ECO:0000313" key="2">
    <source>
        <dbReference type="Proteomes" id="UP001195483"/>
    </source>
</evidence>
<reference evidence="1" key="3">
    <citation type="submission" date="2023-05" db="EMBL/GenBank/DDBJ databases">
        <authorList>
            <person name="Smith C.H."/>
        </authorList>
    </citation>
    <scope>NUCLEOTIDE SEQUENCE</scope>
    <source>
        <strain evidence="1">CHS0354</strain>
        <tissue evidence="1">Mantle</tissue>
    </source>
</reference>
<gene>
    <name evidence="1" type="ORF">CHS0354_018333</name>
</gene>
<dbReference type="EMBL" id="JAEAOA010001139">
    <property type="protein sequence ID" value="KAK3576063.1"/>
    <property type="molecule type" value="Genomic_DNA"/>
</dbReference>
<protein>
    <submittedName>
        <fullName evidence="1">Uncharacterized protein</fullName>
    </submittedName>
</protein>
<reference evidence="1" key="1">
    <citation type="journal article" date="2021" name="Genome Biol. Evol.">
        <title>A High-Quality Reference Genome for a Parasitic Bivalve with Doubly Uniparental Inheritance (Bivalvia: Unionida).</title>
        <authorList>
            <person name="Smith C.H."/>
        </authorList>
    </citation>
    <scope>NUCLEOTIDE SEQUENCE</scope>
    <source>
        <strain evidence="1">CHS0354</strain>
    </source>
</reference>
<keyword evidence="2" id="KW-1185">Reference proteome</keyword>
<proteinExistence type="predicted"/>
<reference evidence="1" key="2">
    <citation type="journal article" date="2021" name="Genome Biol. Evol.">
        <title>Developing a high-quality reference genome for a parasitic bivalve with doubly uniparental inheritance (Bivalvia: Unionida).</title>
        <authorList>
            <person name="Smith C.H."/>
        </authorList>
    </citation>
    <scope>NUCLEOTIDE SEQUENCE</scope>
    <source>
        <strain evidence="1">CHS0354</strain>
        <tissue evidence="1">Mantle</tissue>
    </source>
</reference>
<dbReference type="Proteomes" id="UP001195483">
    <property type="component" value="Unassembled WGS sequence"/>
</dbReference>
<evidence type="ECO:0000313" key="1">
    <source>
        <dbReference type="EMBL" id="KAK3576063.1"/>
    </source>
</evidence>
<accession>A0AAE0RME1</accession>
<name>A0AAE0RME1_9BIVA</name>